<evidence type="ECO:0000256" key="4">
    <source>
        <dbReference type="ARBA" id="ARBA00022741"/>
    </source>
</evidence>
<dbReference type="HOGENOM" id="CLU_000604_84_9_6"/>
<dbReference type="GO" id="GO:0005886">
    <property type="term" value="C:plasma membrane"/>
    <property type="evidence" value="ECO:0007669"/>
    <property type="project" value="UniProtKB-SubCell"/>
</dbReference>
<reference evidence="11 12" key="1">
    <citation type="submission" date="2013-02" db="EMBL/GenBank/DDBJ databases">
        <title>The Genome Sequence of Acinetobacter bereziniae NIPH 3.</title>
        <authorList>
            <consortium name="The Broad Institute Genome Sequencing Platform"/>
            <consortium name="The Broad Institute Genome Sequencing Center for Infectious Disease"/>
            <person name="Cerqueira G."/>
            <person name="Feldgarden M."/>
            <person name="Courvalin P."/>
            <person name="Perichon B."/>
            <person name="Grillot-Courvalin C."/>
            <person name="Clermont D."/>
            <person name="Rocha E."/>
            <person name="Yoon E.-J."/>
            <person name="Nemec A."/>
            <person name="Walker B."/>
            <person name="Young S.K."/>
            <person name="Zeng Q."/>
            <person name="Gargeya S."/>
            <person name="Fitzgerald M."/>
            <person name="Haas B."/>
            <person name="Abouelleil A."/>
            <person name="Alvarado L."/>
            <person name="Arachchi H.M."/>
            <person name="Berlin A.M."/>
            <person name="Chapman S.B."/>
            <person name="Dewar J."/>
            <person name="Goldberg J."/>
            <person name="Griggs A."/>
            <person name="Gujja S."/>
            <person name="Hansen M."/>
            <person name="Howarth C."/>
            <person name="Imamovic A."/>
            <person name="Larimer J."/>
            <person name="McCowan C."/>
            <person name="Murphy C."/>
            <person name="Neiman D."/>
            <person name="Pearson M."/>
            <person name="Priest M."/>
            <person name="Roberts A."/>
            <person name="Saif S."/>
            <person name="Shea T."/>
            <person name="Sisk P."/>
            <person name="Sykes S."/>
            <person name="Wortman J."/>
            <person name="Nusbaum C."/>
            <person name="Birren B."/>
        </authorList>
    </citation>
    <scope>NUCLEOTIDE SEQUENCE [LARGE SCALE GENOMIC DNA]</scope>
    <source>
        <strain evidence="11 12">NIPH 3</strain>
    </source>
</reference>
<name>N8XD98_ACIBZ</name>
<evidence type="ECO:0000313" key="11">
    <source>
        <dbReference type="EMBL" id="ENV22427.1"/>
    </source>
</evidence>
<feature type="transmembrane region" description="Helical" evidence="8">
    <location>
        <begin position="267"/>
        <end position="289"/>
    </location>
</feature>
<comment type="caution">
    <text evidence="11">The sequence shown here is derived from an EMBL/GenBank/DDBJ whole genome shotgun (WGS) entry which is preliminary data.</text>
</comment>
<dbReference type="GO" id="GO:0015421">
    <property type="term" value="F:ABC-type oligopeptide transporter activity"/>
    <property type="evidence" value="ECO:0007669"/>
    <property type="project" value="TreeGrafter"/>
</dbReference>
<proteinExistence type="predicted"/>
<evidence type="ECO:0000256" key="8">
    <source>
        <dbReference type="SAM" id="Phobius"/>
    </source>
</evidence>
<evidence type="ECO:0000313" key="12">
    <source>
        <dbReference type="Proteomes" id="UP000013270"/>
    </source>
</evidence>
<dbReference type="InterPro" id="IPR039421">
    <property type="entry name" value="Type_1_exporter"/>
</dbReference>
<dbReference type="PROSITE" id="PS00211">
    <property type="entry name" value="ABC_TRANSPORTER_1"/>
    <property type="match status" value="1"/>
</dbReference>
<evidence type="ECO:0000256" key="6">
    <source>
        <dbReference type="ARBA" id="ARBA00022989"/>
    </source>
</evidence>
<evidence type="ECO:0000256" key="1">
    <source>
        <dbReference type="ARBA" id="ARBA00004651"/>
    </source>
</evidence>
<feature type="transmembrane region" description="Helical" evidence="8">
    <location>
        <begin position="73"/>
        <end position="93"/>
    </location>
</feature>
<evidence type="ECO:0000259" key="9">
    <source>
        <dbReference type="PROSITE" id="PS50893"/>
    </source>
</evidence>
<feature type="domain" description="ABC transmembrane type-1" evidence="10">
    <location>
        <begin position="29"/>
        <end position="321"/>
    </location>
</feature>
<dbReference type="SMART" id="SM00382">
    <property type="entry name" value="AAA"/>
    <property type="match status" value="1"/>
</dbReference>
<evidence type="ECO:0008006" key="13">
    <source>
        <dbReference type="Google" id="ProtNLM"/>
    </source>
</evidence>
<keyword evidence="5" id="KW-0067">ATP-binding</keyword>
<feature type="domain" description="ABC transporter" evidence="9">
    <location>
        <begin position="356"/>
        <end position="589"/>
    </location>
</feature>
<dbReference type="InterPro" id="IPR027417">
    <property type="entry name" value="P-loop_NTPase"/>
</dbReference>
<keyword evidence="2" id="KW-0813">Transport</keyword>
<dbReference type="PROSITE" id="PS50893">
    <property type="entry name" value="ABC_TRANSPORTER_2"/>
    <property type="match status" value="1"/>
</dbReference>
<dbReference type="PATRIC" id="fig|1217651.3.peg.1394"/>
<dbReference type="PROSITE" id="PS50929">
    <property type="entry name" value="ABC_TM1F"/>
    <property type="match status" value="1"/>
</dbReference>
<dbReference type="InterPro" id="IPR017871">
    <property type="entry name" value="ABC_transporter-like_CS"/>
</dbReference>
<keyword evidence="6 8" id="KW-1133">Transmembrane helix</keyword>
<dbReference type="GO" id="GO:0016887">
    <property type="term" value="F:ATP hydrolysis activity"/>
    <property type="evidence" value="ECO:0007669"/>
    <property type="project" value="InterPro"/>
</dbReference>
<dbReference type="PANTHER" id="PTHR43394">
    <property type="entry name" value="ATP-DEPENDENT PERMEASE MDL1, MITOCHONDRIAL"/>
    <property type="match status" value="1"/>
</dbReference>
<dbReference type="AlphaFoldDB" id="N8XD98"/>
<keyword evidence="3 8" id="KW-0812">Transmembrane</keyword>
<evidence type="ECO:0000256" key="3">
    <source>
        <dbReference type="ARBA" id="ARBA00022692"/>
    </source>
</evidence>
<sequence>MCASDVNEIQPRPINPLSFVLKPIRLYLFLASLIATLGSMLTLVPLIGIAYFVKVLFIGHSAMEMSNLDLSNALWILLGCLGSLLLGMFLITLSEFIAHLADHKITGILQKNITQHLTQLPLGWFTQRSSGEVKQVIQDDMGQLHSLTAHFYPAVGRALGIIIIAVIFLFYIDWRMAVLSLLPFVGFVFFLRKAMHASEQNIQDFAVQMGQINSAAVEFTRAIPIVKTFAQSGQASMGYQQAVRTFAHAFKVFTRPLVKSMAHAHAMISPITILGVVMLSGAIFIYLGWLNPIDLLAFVLIAPAICAPTLLLHTLLHDLQASDAAAQRILALLEKPILRVSPTAQSQSLVLEDQAVCFHQVSYAYDQAHEVLSQLNFSLQPGTFTAIVGPSGAGKSTIAQLILRFFDPSQGHITLGGVDLRNIQPNMLYQQIGFVLQDTQLIHASLYDNIALGRSNATQQEVEQAAKAANIHDRIMRLPKQYQTMIGDEIHLSGGERQRISIARAILLDPPILILDEATAAADIENEMAIQNALSNFAQHRTLLVIAHRLETIMHADRILVLDQGKIIEQGTHTQLLNHQGLYAQLWSHLDKHTQQSTGETLC</sequence>
<organism evidence="11 12">
    <name type="scientific">Acinetobacter bereziniae NIPH 3</name>
    <dbReference type="NCBI Taxonomy" id="1217651"/>
    <lineage>
        <taxon>Bacteria</taxon>
        <taxon>Pseudomonadati</taxon>
        <taxon>Pseudomonadota</taxon>
        <taxon>Gammaproteobacteria</taxon>
        <taxon>Moraxellales</taxon>
        <taxon>Moraxellaceae</taxon>
        <taxon>Acinetobacter</taxon>
    </lineage>
</organism>
<evidence type="ECO:0000259" key="10">
    <source>
        <dbReference type="PROSITE" id="PS50929"/>
    </source>
</evidence>
<dbReference type="FunFam" id="3.40.50.300:FF:000287">
    <property type="entry name" value="Multidrug ABC transporter ATP-binding protein"/>
    <property type="match status" value="1"/>
</dbReference>
<gene>
    <name evidence="11" type="ORF">F963_01421</name>
</gene>
<dbReference type="InterPro" id="IPR011527">
    <property type="entry name" value="ABC1_TM_dom"/>
</dbReference>
<dbReference type="InterPro" id="IPR003439">
    <property type="entry name" value="ABC_transporter-like_ATP-bd"/>
</dbReference>
<dbReference type="SUPFAM" id="SSF52540">
    <property type="entry name" value="P-loop containing nucleoside triphosphate hydrolases"/>
    <property type="match status" value="1"/>
</dbReference>
<accession>N8XD98</accession>
<protein>
    <recommendedName>
        <fullName evidence="13">ABC transporter ATP-binding protein</fullName>
    </recommendedName>
</protein>
<dbReference type="Proteomes" id="UP000013270">
    <property type="component" value="Unassembled WGS sequence"/>
</dbReference>
<dbReference type="Gene3D" id="3.40.50.300">
    <property type="entry name" value="P-loop containing nucleotide triphosphate hydrolases"/>
    <property type="match status" value="1"/>
</dbReference>
<keyword evidence="7 8" id="KW-0472">Membrane</keyword>
<evidence type="ECO:0000256" key="2">
    <source>
        <dbReference type="ARBA" id="ARBA00022448"/>
    </source>
</evidence>
<comment type="subcellular location">
    <subcellularLocation>
        <location evidence="1">Cell membrane</location>
        <topology evidence="1">Multi-pass membrane protein</topology>
    </subcellularLocation>
</comment>
<dbReference type="InterPro" id="IPR036640">
    <property type="entry name" value="ABC1_TM_sf"/>
</dbReference>
<dbReference type="SUPFAM" id="SSF90123">
    <property type="entry name" value="ABC transporter transmembrane region"/>
    <property type="match status" value="1"/>
</dbReference>
<dbReference type="RefSeq" id="WP_004829641.1">
    <property type="nucleotide sequence ID" value="NZ_KB849467.1"/>
</dbReference>
<dbReference type="PANTHER" id="PTHR43394:SF1">
    <property type="entry name" value="ATP-BINDING CASSETTE SUB-FAMILY B MEMBER 10, MITOCHONDRIAL"/>
    <property type="match status" value="1"/>
</dbReference>
<dbReference type="Pfam" id="PF00664">
    <property type="entry name" value="ABC_membrane"/>
    <property type="match status" value="1"/>
</dbReference>
<dbReference type="Pfam" id="PF00005">
    <property type="entry name" value="ABC_tran"/>
    <property type="match status" value="1"/>
</dbReference>
<feature type="transmembrane region" description="Helical" evidence="8">
    <location>
        <begin position="151"/>
        <end position="172"/>
    </location>
</feature>
<feature type="transmembrane region" description="Helical" evidence="8">
    <location>
        <begin position="26"/>
        <end position="53"/>
    </location>
</feature>
<evidence type="ECO:0000256" key="5">
    <source>
        <dbReference type="ARBA" id="ARBA00022840"/>
    </source>
</evidence>
<feature type="transmembrane region" description="Helical" evidence="8">
    <location>
        <begin position="295"/>
        <end position="316"/>
    </location>
</feature>
<keyword evidence="4" id="KW-0547">Nucleotide-binding</keyword>
<dbReference type="GO" id="GO:0005524">
    <property type="term" value="F:ATP binding"/>
    <property type="evidence" value="ECO:0007669"/>
    <property type="project" value="UniProtKB-KW"/>
</dbReference>
<dbReference type="InterPro" id="IPR003593">
    <property type="entry name" value="AAA+_ATPase"/>
</dbReference>
<dbReference type="Gene3D" id="1.20.1560.10">
    <property type="entry name" value="ABC transporter type 1, transmembrane domain"/>
    <property type="match status" value="1"/>
</dbReference>
<feature type="transmembrane region" description="Helical" evidence="8">
    <location>
        <begin position="178"/>
        <end position="195"/>
    </location>
</feature>
<evidence type="ECO:0000256" key="7">
    <source>
        <dbReference type="ARBA" id="ARBA00023136"/>
    </source>
</evidence>
<dbReference type="EMBL" id="APPK01000026">
    <property type="protein sequence ID" value="ENV22427.1"/>
    <property type="molecule type" value="Genomic_DNA"/>
</dbReference>